<gene>
    <name evidence="1" type="ORF">A2W52_00990</name>
</gene>
<name>A0A1G2MCU2_9BACT</name>
<dbReference type="Proteomes" id="UP000176493">
    <property type="component" value="Unassembled WGS sequence"/>
</dbReference>
<reference evidence="1 2" key="1">
    <citation type="journal article" date="2016" name="Nat. Commun.">
        <title>Thousands of microbial genomes shed light on interconnected biogeochemical processes in an aquifer system.</title>
        <authorList>
            <person name="Anantharaman K."/>
            <person name="Brown C.T."/>
            <person name="Hug L.A."/>
            <person name="Sharon I."/>
            <person name="Castelle C.J."/>
            <person name="Probst A.J."/>
            <person name="Thomas B.C."/>
            <person name="Singh A."/>
            <person name="Wilkins M.J."/>
            <person name="Karaoz U."/>
            <person name="Brodie E.L."/>
            <person name="Williams K.H."/>
            <person name="Hubbard S.S."/>
            <person name="Banfield J.F."/>
        </authorList>
    </citation>
    <scope>NUCLEOTIDE SEQUENCE [LARGE SCALE GENOMIC DNA]</scope>
</reference>
<proteinExistence type="predicted"/>
<evidence type="ECO:0008006" key="3">
    <source>
        <dbReference type="Google" id="ProtNLM"/>
    </source>
</evidence>
<comment type="caution">
    <text evidence="1">The sequence shown here is derived from an EMBL/GenBank/DDBJ whole genome shotgun (WGS) entry which is preliminary data.</text>
</comment>
<sequence>MNMKNKKKILVAVNDAGGAELLSAYVSKNKSKFDFVCFGSGPASSIMGRYGIKCQAAPEDRVRIGKIMRQHRDAFLVLTGTGWMTYIERDFIKEAKRNGIKTVSFLDHWVNYRERFGYPKSGWKNNLPEEIWVADETAFKMAKRLFPRITIAKIPNYYLLDIVEEYKRLNARSDGSTIVFMSEPIESGKVRCSEFRILQDLLATISVLKRPLKVIIRFHPSEKADKYDDIIQKYAHAIVISKSTHKNIIDDVVRADFILGMTSMSLIVGLACHKRTVSYMPGAGHACALPHKDLIKIKTPVALRHIIKTLA</sequence>
<accession>A0A1G2MCU2</accession>
<protein>
    <recommendedName>
        <fullName evidence="3">UDP-N-acetylglucosamine 2-epimerase domain-containing protein</fullName>
    </recommendedName>
</protein>
<dbReference type="AlphaFoldDB" id="A0A1G2MCU2"/>
<dbReference type="EMBL" id="MHRJ01000055">
    <property type="protein sequence ID" value="OHA20959.1"/>
    <property type="molecule type" value="Genomic_DNA"/>
</dbReference>
<organism evidence="1 2">
    <name type="scientific">Candidatus Taylorbacteria bacterium RIFCSPHIGHO2_02_49_25</name>
    <dbReference type="NCBI Taxonomy" id="1802305"/>
    <lineage>
        <taxon>Bacteria</taxon>
        <taxon>Candidatus Tayloriibacteriota</taxon>
    </lineage>
</organism>
<evidence type="ECO:0000313" key="1">
    <source>
        <dbReference type="EMBL" id="OHA20959.1"/>
    </source>
</evidence>
<evidence type="ECO:0000313" key="2">
    <source>
        <dbReference type="Proteomes" id="UP000176493"/>
    </source>
</evidence>